<dbReference type="Pfam" id="PF25601">
    <property type="entry name" value="AAA_lid_14"/>
    <property type="match status" value="1"/>
</dbReference>
<proteinExistence type="predicted"/>
<dbReference type="EMBL" id="SWLG01000003">
    <property type="protein sequence ID" value="TLS38440.1"/>
    <property type="molecule type" value="Genomic_DNA"/>
</dbReference>
<dbReference type="InterPro" id="IPR009057">
    <property type="entry name" value="Homeodomain-like_sf"/>
</dbReference>
<dbReference type="InterPro" id="IPR025943">
    <property type="entry name" value="Sigma_54_int_dom_ATP-bd_2"/>
</dbReference>
<dbReference type="GO" id="GO:0005524">
    <property type="term" value="F:ATP binding"/>
    <property type="evidence" value="ECO:0007669"/>
    <property type="project" value="UniProtKB-KW"/>
</dbReference>
<dbReference type="PROSITE" id="PS00675">
    <property type="entry name" value="SIGMA54_INTERACT_1"/>
    <property type="match status" value="1"/>
</dbReference>
<dbReference type="Proteomes" id="UP000308230">
    <property type="component" value="Unassembled WGS sequence"/>
</dbReference>
<dbReference type="PANTHER" id="PTHR32071:SF57">
    <property type="entry name" value="C4-DICARBOXYLATE TRANSPORT TRANSCRIPTIONAL REGULATORY PROTEIN DCTD"/>
    <property type="match status" value="1"/>
</dbReference>
<dbReference type="InterPro" id="IPR002078">
    <property type="entry name" value="Sigma_54_int"/>
</dbReference>
<keyword evidence="8" id="KW-1185">Reference proteome</keyword>
<dbReference type="PROSITE" id="PS50045">
    <property type="entry name" value="SIGMA54_INTERACT_4"/>
    <property type="match status" value="1"/>
</dbReference>
<reference evidence="7 8" key="1">
    <citation type="submission" date="2019-04" db="EMBL/GenBank/DDBJ databases">
        <title>Bacillus caeni sp. nov., a bacterium isolated from mangrove sediment.</title>
        <authorList>
            <person name="Huang H."/>
            <person name="Mo K."/>
            <person name="Hu Y."/>
        </authorList>
    </citation>
    <scope>NUCLEOTIDE SEQUENCE [LARGE SCALE GENOMIC DNA]</scope>
    <source>
        <strain evidence="7 8">HB172195</strain>
    </source>
</reference>
<evidence type="ECO:0000313" key="8">
    <source>
        <dbReference type="Proteomes" id="UP000308230"/>
    </source>
</evidence>
<keyword evidence="1" id="KW-0547">Nucleotide-binding</keyword>
<dbReference type="Pfam" id="PF13426">
    <property type="entry name" value="PAS_9"/>
    <property type="match status" value="1"/>
</dbReference>
<evidence type="ECO:0000256" key="2">
    <source>
        <dbReference type="ARBA" id="ARBA00022797"/>
    </source>
</evidence>
<dbReference type="FunFam" id="3.40.50.300:FF:000006">
    <property type="entry name" value="DNA-binding transcriptional regulator NtrC"/>
    <property type="match status" value="1"/>
</dbReference>
<dbReference type="InterPro" id="IPR035965">
    <property type="entry name" value="PAS-like_dom_sf"/>
</dbReference>
<dbReference type="Pfam" id="PF00158">
    <property type="entry name" value="Sigma54_activat"/>
    <property type="match status" value="1"/>
</dbReference>
<dbReference type="InterPro" id="IPR058031">
    <property type="entry name" value="AAA_lid_NorR"/>
</dbReference>
<comment type="caution">
    <text evidence="7">The sequence shown here is derived from an EMBL/GenBank/DDBJ whole genome shotgun (WGS) entry which is preliminary data.</text>
</comment>
<dbReference type="PANTHER" id="PTHR32071">
    <property type="entry name" value="TRANSCRIPTIONAL REGULATORY PROTEIN"/>
    <property type="match status" value="1"/>
</dbReference>
<evidence type="ECO:0000313" key="7">
    <source>
        <dbReference type="EMBL" id="TLS38440.1"/>
    </source>
</evidence>
<dbReference type="AlphaFoldDB" id="A0A5R9F866"/>
<feature type="domain" description="Sigma-54 factor interaction" evidence="5">
    <location>
        <begin position="151"/>
        <end position="380"/>
    </location>
</feature>
<evidence type="ECO:0000256" key="1">
    <source>
        <dbReference type="ARBA" id="ARBA00022741"/>
    </source>
</evidence>
<dbReference type="CDD" id="cd00130">
    <property type="entry name" value="PAS"/>
    <property type="match status" value="1"/>
</dbReference>
<dbReference type="Gene3D" id="1.10.10.60">
    <property type="entry name" value="Homeodomain-like"/>
    <property type="match status" value="1"/>
</dbReference>
<evidence type="ECO:0000256" key="3">
    <source>
        <dbReference type="ARBA" id="ARBA00022840"/>
    </source>
</evidence>
<dbReference type="InterPro" id="IPR003593">
    <property type="entry name" value="AAA+_ATPase"/>
</dbReference>
<dbReference type="InterPro" id="IPR030828">
    <property type="entry name" value="HTH_TyrR"/>
</dbReference>
<dbReference type="PROSITE" id="PS00676">
    <property type="entry name" value="SIGMA54_INTERACT_2"/>
    <property type="match status" value="1"/>
</dbReference>
<dbReference type="InterPro" id="IPR027417">
    <property type="entry name" value="P-loop_NTPase"/>
</dbReference>
<keyword evidence="3" id="KW-0067">ATP-binding</keyword>
<keyword evidence="2" id="KW-0058">Aromatic hydrocarbons catabolism</keyword>
<organism evidence="7 8">
    <name type="scientific">Exobacillus caeni</name>
    <dbReference type="NCBI Taxonomy" id="2574798"/>
    <lineage>
        <taxon>Bacteria</taxon>
        <taxon>Bacillati</taxon>
        <taxon>Bacillota</taxon>
        <taxon>Bacilli</taxon>
        <taxon>Bacillales</taxon>
        <taxon>Guptibacillaceae</taxon>
        <taxon>Exobacillus</taxon>
    </lineage>
</organism>
<dbReference type="SUPFAM" id="SSF55785">
    <property type="entry name" value="PYP-like sensor domain (PAS domain)"/>
    <property type="match status" value="1"/>
</dbReference>
<accession>A0A5R9F866</accession>
<dbReference type="GO" id="GO:0003677">
    <property type="term" value="F:DNA binding"/>
    <property type="evidence" value="ECO:0007669"/>
    <property type="project" value="UniProtKB-KW"/>
</dbReference>
<dbReference type="OrthoDB" id="9771372at2"/>
<sequence>MKKTQKNFDENEAVLHSLKDDILVTNLDGTILKVTDTTSSIYGVHPDDLIGRSVYDLEQEGVFTPIITPLVLKEKKKQTIVQSTREGKKLLVTGVPVLDKDGKLWRVVSYSHDITELMKMKSYFLEMQDEMDRVKNELKLLRDQNFNNEGIIAKDREMKKSLMVANQVAEVDVNVLLLGESGVGKTQLAKYIHNNSPRKNEPFIEVNCGAIPQSLFEAEFFGYESGSFSGAKSQGKIGLVELAEGGTLFLDEIGELPLEHQVKVLKFIQEKSFYRVGGTKVKKVDFRLISATNQPLEKLVEEKRFREDLFYRLNVIPITIPPLRKRSADIVLLIKHFLDVFSKKHNRERELDEAVMQQLLNNEWKGNVRELMNLMERLIVTSSSPIISIEDLPDGYVKGKNELASFQSGQQPLKAILKQVEKRVLNDAKQTYKTTTEVAKHLGISQPSVVRKFKEYGIK</sequence>
<dbReference type="RefSeq" id="WP_138123723.1">
    <property type="nucleotide sequence ID" value="NZ_SWLG01000003.1"/>
</dbReference>
<dbReference type="InterPro" id="IPR000014">
    <property type="entry name" value="PAS"/>
</dbReference>
<feature type="domain" description="PAS" evidence="6">
    <location>
        <begin position="7"/>
        <end position="57"/>
    </location>
</feature>
<dbReference type="CDD" id="cd00009">
    <property type="entry name" value="AAA"/>
    <property type="match status" value="1"/>
</dbReference>
<dbReference type="GO" id="GO:0006355">
    <property type="term" value="P:regulation of DNA-templated transcription"/>
    <property type="evidence" value="ECO:0007669"/>
    <property type="project" value="InterPro"/>
</dbReference>
<protein>
    <recommendedName>
        <fullName evidence="4">HTH-type transcriptional regulatory protein TyrR</fullName>
    </recommendedName>
</protein>
<dbReference type="SUPFAM" id="SSF52540">
    <property type="entry name" value="P-loop containing nucleoside triphosphate hydrolases"/>
    <property type="match status" value="1"/>
</dbReference>
<dbReference type="SMART" id="SM00382">
    <property type="entry name" value="AAA"/>
    <property type="match status" value="1"/>
</dbReference>
<dbReference type="SMART" id="SM00091">
    <property type="entry name" value="PAS"/>
    <property type="match status" value="1"/>
</dbReference>
<dbReference type="PROSITE" id="PS50112">
    <property type="entry name" value="PAS"/>
    <property type="match status" value="1"/>
</dbReference>
<dbReference type="SUPFAM" id="SSF46689">
    <property type="entry name" value="Homeodomain-like"/>
    <property type="match status" value="1"/>
</dbReference>
<evidence type="ECO:0000259" key="6">
    <source>
        <dbReference type="PROSITE" id="PS50112"/>
    </source>
</evidence>
<dbReference type="InterPro" id="IPR025662">
    <property type="entry name" value="Sigma_54_int_dom_ATP-bd_1"/>
</dbReference>
<evidence type="ECO:0000259" key="5">
    <source>
        <dbReference type="PROSITE" id="PS50045"/>
    </source>
</evidence>
<dbReference type="Gene3D" id="3.40.50.300">
    <property type="entry name" value="P-loop containing nucleotide triphosphate hydrolases"/>
    <property type="match status" value="1"/>
</dbReference>
<dbReference type="Gene3D" id="1.10.8.60">
    <property type="match status" value="1"/>
</dbReference>
<name>A0A5R9F866_9BACL</name>
<dbReference type="Pfam" id="PF18024">
    <property type="entry name" value="HTH_50"/>
    <property type="match status" value="1"/>
</dbReference>
<dbReference type="Gene3D" id="3.30.450.20">
    <property type="entry name" value="PAS domain"/>
    <property type="match status" value="1"/>
</dbReference>
<evidence type="ECO:0000256" key="4">
    <source>
        <dbReference type="ARBA" id="ARBA00029500"/>
    </source>
</evidence>
<gene>
    <name evidence="7" type="ORF">FCL54_04690</name>
</gene>